<dbReference type="EMBL" id="LUEZ02000005">
    <property type="protein sequence ID" value="RDB30466.1"/>
    <property type="molecule type" value="Genomic_DNA"/>
</dbReference>
<sequence>MALPLSVGLEWHSALFMCSILTVNRVLDGLSCTLGLDSLPRNHSFLGRSVPRRLSPIIRLPLIPSPSQ</sequence>
<comment type="caution">
    <text evidence="1">The sequence shown here is derived from an EMBL/GenBank/DDBJ whole genome shotgun (WGS) entry which is preliminary data.</text>
</comment>
<organism evidence="1 2">
    <name type="scientific">Hypsizygus marmoreus</name>
    <name type="common">White beech mushroom</name>
    <name type="synonym">Agaricus marmoreus</name>
    <dbReference type="NCBI Taxonomy" id="39966"/>
    <lineage>
        <taxon>Eukaryota</taxon>
        <taxon>Fungi</taxon>
        <taxon>Dikarya</taxon>
        <taxon>Basidiomycota</taxon>
        <taxon>Agaricomycotina</taxon>
        <taxon>Agaricomycetes</taxon>
        <taxon>Agaricomycetidae</taxon>
        <taxon>Agaricales</taxon>
        <taxon>Tricholomatineae</taxon>
        <taxon>Lyophyllaceae</taxon>
        <taxon>Hypsizygus</taxon>
    </lineage>
</organism>
<keyword evidence="2" id="KW-1185">Reference proteome</keyword>
<dbReference type="AlphaFoldDB" id="A0A369KHR1"/>
<protein>
    <submittedName>
        <fullName evidence="1">Uncharacterized protein</fullName>
    </submittedName>
</protein>
<dbReference type="Proteomes" id="UP000076154">
    <property type="component" value="Unassembled WGS sequence"/>
</dbReference>
<proteinExistence type="predicted"/>
<evidence type="ECO:0000313" key="1">
    <source>
        <dbReference type="EMBL" id="RDB30466.1"/>
    </source>
</evidence>
<accession>A0A369KHR1</accession>
<dbReference type="InParanoid" id="A0A369KHR1"/>
<reference evidence="1" key="1">
    <citation type="submission" date="2018-04" db="EMBL/GenBank/DDBJ databases">
        <title>Whole genome sequencing of Hypsizygus marmoreus.</title>
        <authorList>
            <person name="Choi I.-G."/>
            <person name="Min B."/>
            <person name="Kim J.-G."/>
            <person name="Kim S."/>
            <person name="Oh Y.-L."/>
            <person name="Kong W.-S."/>
            <person name="Park H."/>
            <person name="Jeong J."/>
            <person name="Song E.-S."/>
        </authorList>
    </citation>
    <scope>NUCLEOTIDE SEQUENCE [LARGE SCALE GENOMIC DNA]</scope>
    <source>
        <strain evidence="1">51987-8</strain>
    </source>
</reference>
<name>A0A369KHR1_HYPMA</name>
<evidence type="ECO:0000313" key="2">
    <source>
        <dbReference type="Proteomes" id="UP000076154"/>
    </source>
</evidence>
<gene>
    <name evidence="1" type="ORF">Hypma_007001</name>
</gene>